<accession>A0A6M2BNG2</accession>
<keyword evidence="3" id="KW-0378">Hydrolase</keyword>
<reference evidence="6 7" key="1">
    <citation type="journal article" date="2014" name="Int. J. Syst. Evol. Microbiol.">
        <title>Solimonas terrae sp. nov., isolated from soil.</title>
        <authorList>
            <person name="Kim S.J."/>
            <person name="Moon J.Y."/>
            <person name="Weon H.Y."/>
            <person name="Ahn J.H."/>
            <person name="Chen W.M."/>
            <person name="Kwon S.W."/>
        </authorList>
    </citation>
    <scope>NUCLEOTIDE SEQUENCE [LARGE SCALE GENOMIC DNA]</scope>
    <source>
        <strain evidence="6 7">KIS83-12</strain>
    </source>
</reference>
<dbReference type="AlphaFoldDB" id="A0A6M2BNG2"/>
<dbReference type="Gene3D" id="3.90.1720.10">
    <property type="entry name" value="endopeptidase domain like (from Nostoc punctiforme)"/>
    <property type="match status" value="1"/>
</dbReference>
<gene>
    <name evidence="6" type="ORF">G7Y85_03215</name>
</gene>
<dbReference type="PROSITE" id="PS51935">
    <property type="entry name" value="NLPC_P60"/>
    <property type="match status" value="1"/>
</dbReference>
<dbReference type="InterPro" id="IPR000064">
    <property type="entry name" value="NLP_P60_dom"/>
</dbReference>
<keyword evidence="4" id="KW-0788">Thiol protease</keyword>
<sequence>MVCAVRHAPVDAEDGTAGGVKRTKSGSAVLCAALLVLLSACAGNRLKPDPENDATRRQIVLDALGQVGRPYQYGGTSPDGFDCSGLVQYVYGLAGIKLPRTTREQHAYGLAVDMDDAEPGDLLFYSFGNGGIDHVAIYLGDDEAVHAPAAGRTVIVAGVHLKYWQSHFVDARRVFR</sequence>
<dbReference type="EMBL" id="JAAMOW010000001">
    <property type="protein sequence ID" value="NGY03761.1"/>
    <property type="molecule type" value="Genomic_DNA"/>
</dbReference>
<feature type="domain" description="NlpC/P60" evidence="5">
    <location>
        <begin position="53"/>
        <end position="175"/>
    </location>
</feature>
<organism evidence="6 7">
    <name type="scientific">Solimonas terrae</name>
    <dbReference type="NCBI Taxonomy" id="1396819"/>
    <lineage>
        <taxon>Bacteria</taxon>
        <taxon>Pseudomonadati</taxon>
        <taxon>Pseudomonadota</taxon>
        <taxon>Gammaproteobacteria</taxon>
        <taxon>Nevskiales</taxon>
        <taxon>Nevskiaceae</taxon>
        <taxon>Solimonas</taxon>
    </lineage>
</organism>
<evidence type="ECO:0000256" key="3">
    <source>
        <dbReference type="ARBA" id="ARBA00022801"/>
    </source>
</evidence>
<dbReference type="SUPFAM" id="SSF54001">
    <property type="entry name" value="Cysteine proteinases"/>
    <property type="match status" value="1"/>
</dbReference>
<dbReference type="InterPro" id="IPR051202">
    <property type="entry name" value="Peptidase_C40"/>
</dbReference>
<dbReference type="GO" id="GO:0008234">
    <property type="term" value="F:cysteine-type peptidase activity"/>
    <property type="evidence" value="ECO:0007669"/>
    <property type="project" value="UniProtKB-KW"/>
</dbReference>
<comment type="similarity">
    <text evidence="1">Belongs to the peptidase C40 family.</text>
</comment>
<keyword evidence="2" id="KW-0645">Protease</keyword>
<dbReference type="PANTHER" id="PTHR47053:SF1">
    <property type="entry name" value="MUREIN DD-ENDOPEPTIDASE MEPH-RELATED"/>
    <property type="match status" value="1"/>
</dbReference>
<dbReference type="GO" id="GO:0006508">
    <property type="term" value="P:proteolysis"/>
    <property type="evidence" value="ECO:0007669"/>
    <property type="project" value="UniProtKB-KW"/>
</dbReference>
<evidence type="ECO:0000259" key="5">
    <source>
        <dbReference type="PROSITE" id="PS51935"/>
    </source>
</evidence>
<evidence type="ECO:0000313" key="7">
    <source>
        <dbReference type="Proteomes" id="UP000472676"/>
    </source>
</evidence>
<evidence type="ECO:0000256" key="4">
    <source>
        <dbReference type="ARBA" id="ARBA00022807"/>
    </source>
</evidence>
<evidence type="ECO:0000256" key="2">
    <source>
        <dbReference type="ARBA" id="ARBA00022670"/>
    </source>
</evidence>
<dbReference type="PANTHER" id="PTHR47053">
    <property type="entry name" value="MUREIN DD-ENDOPEPTIDASE MEPH-RELATED"/>
    <property type="match status" value="1"/>
</dbReference>
<proteinExistence type="inferred from homology"/>
<protein>
    <submittedName>
        <fullName evidence="6">C40 family peptidase</fullName>
    </submittedName>
</protein>
<dbReference type="Proteomes" id="UP000472676">
    <property type="component" value="Unassembled WGS sequence"/>
</dbReference>
<evidence type="ECO:0000256" key="1">
    <source>
        <dbReference type="ARBA" id="ARBA00007074"/>
    </source>
</evidence>
<name>A0A6M2BNG2_9GAMM</name>
<keyword evidence="7" id="KW-1185">Reference proteome</keyword>
<comment type="caution">
    <text evidence="6">The sequence shown here is derived from an EMBL/GenBank/DDBJ whole genome shotgun (WGS) entry which is preliminary data.</text>
</comment>
<evidence type="ECO:0000313" key="6">
    <source>
        <dbReference type="EMBL" id="NGY03761.1"/>
    </source>
</evidence>
<dbReference type="InterPro" id="IPR038765">
    <property type="entry name" value="Papain-like_cys_pep_sf"/>
</dbReference>
<dbReference type="Pfam" id="PF00877">
    <property type="entry name" value="NLPC_P60"/>
    <property type="match status" value="1"/>
</dbReference>